<accession>A0A919V942</accession>
<organism evidence="1 2">
    <name type="scientific">Sinosporangium siamense</name>
    <dbReference type="NCBI Taxonomy" id="1367973"/>
    <lineage>
        <taxon>Bacteria</taxon>
        <taxon>Bacillati</taxon>
        <taxon>Actinomycetota</taxon>
        <taxon>Actinomycetes</taxon>
        <taxon>Streptosporangiales</taxon>
        <taxon>Streptosporangiaceae</taxon>
        <taxon>Sinosporangium</taxon>
    </lineage>
</organism>
<keyword evidence="2" id="KW-1185">Reference proteome</keyword>
<proteinExistence type="predicted"/>
<dbReference type="RefSeq" id="WP_204027622.1">
    <property type="nucleotide sequence ID" value="NZ_BOOW01000027.1"/>
</dbReference>
<sequence>MGLQSGRDKDNWRDLVMERGPVGRWRPALGTAGVLSGDEVLFDADGTGRLHSHSVVFGEETIAFRWRMAHRGRLILLVDGEEEAVAMEFRDHISDAGRATVLAEVANPGFWIMPDPLKWAGDT</sequence>
<gene>
    <name evidence="1" type="ORF">Ssi02_41330</name>
</gene>
<dbReference type="Proteomes" id="UP000606172">
    <property type="component" value="Unassembled WGS sequence"/>
</dbReference>
<dbReference type="EMBL" id="BOOW01000027">
    <property type="protein sequence ID" value="GII93902.1"/>
    <property type="molecule type" value="Genomic_DNA"/>
</dbReference>
<evidence type="ECO:0000313" key="2">
    <source>
        <dbReference type="Proteomes" id="UP000606172"/>
    </source>
</evidence>
<reference evidence="1" key="1">
    <citation type="submission" date="2021-01" db="EMBL/GenBank/DDBJ databases">
        <title>Whole genome shotgun sequence of Sinosporangium siamense NBRC 109515.</title>
        <authorList>
            <person name="Komaki H."/>
            <person name="Tamura T."/>
        </authorList>
    </citation>
    <scope>NUCLEOTIDE SEQUENCE</scope>
    <source>
        <strain evidence="1">NBRC 109515</strain>
    </source>
</reference>
<evidence type="ECO:0000313" key="1">
    <source>
        <dbReference type="EMBL" id="GII93902.1"/>
    </source>
</evidence>
<comment type="caution">
    <text evidence="1">The sequence shown here is derived from an EMBL/GenBank/DDBJ whole genome shotgun (WGS) entry which is preliminary data.</text>
</comment>
<protein>
    <submittedName>
        <fullName evidence="1">Uncharacterized protein</fullName>
    </submittedName>
</protein>
<dbReference type="AlphaFoldDB" id="A0A919V942"/>
<name>A0A919V942_9ACTN</name>